<dbReference type="SUPFAM" id="SSF55874">
    <property type="entry name" value="ATPase domain of HSP90 chaperone/DNA topoisomerase II/histidine kinase"/>
    <property type="match status" value="1"/>
</dbReference>
<keyword evidence="1" id="KW-0808">Transferase</keyword>
<feature type="transmembrane region" description="Helical" evidence="4">
    <location>
        <begin position="128"/>
        <end position="151"/>
    </location>
</feature>
<keyword evidence="4" id="KW-1133">Transmembrane helix</keyword>
<dbReference type="PANTHER" id="PTHR24421">
    <property type="entry name" value="NITRATE/NITRITE SENSOR PROTEIN NARX-RELATED"/>
    <property type="match status" value="1"/>
</dbReference>
<organism evidence="7 8">
    <name type="scientific">Lysobacter auxotrophicus</name>
    <dbReference type="NCBI Taxonomy" id="2992573"/>
    <lineage>
        <taxon>Bacteria</taxon>
        <taxon>Pseudomonadati</taxon>
        <taxon>Pseudomonadota</taxon>
        <taxon>Gammaproteobacteria</taxon>
        <taxon>Lysobacterales</taxon>
        <taxon>Lysobacteraceae</taxon>
        <taxon>Lysobacter</taxon>
    </lineage>
</organism>
<accession>A0ABM8D8H4</accession>
<dbReference type="EMBL" id="AP027041">
    <property type="protein sequence ID" value="BDU14831.1"/>
    <property type="molecule type" value="Genomic_DNA"/>
</dbReference>
<feature type="transmembrane region" description="Helical" evidence="4">
    <location>
        <begin position="91"/>
        <end position="121"/>
    </location>
</feature>
<keyword evidence="8" id="KW-1185">Reference proteome</keyword>
<dbReference type="RefSeq" id="WP_281780400.1">
    <property type="nucleotide sequence ID" value="NZ_AP027041.1"/>
</dbReference>
<dbReference type="Gene3D" id="3.30.565.10">
    <property type="entry name" value="Histidine kinase-like ATPase, C-terminal domain"/>
    <property type="match status" value="1"/>
</dbReference>
<gene>
    <name evidence="7" type="ORF">LA521A_00320</name>
</gene>
<evidence type="ECO:0000256" key="2">
    <source>
        <dbReference type="ARBA" id="ARBA00022777"/>
    </source>
</evidence>
<reference evidence="7 8" key="1">
    <citation type="journal article" date="2023" name="Int. J. Syst. Evol. Microbiol.">
        <title>Physiological and genomic analyses of cobalamin (vitamin B12)-auxotrophy of Lysobacter auxotrophicus sp. nov., a methionine-auxotrophic chitinolytic bacterium isolated from chitin-treated soil.</title>
        <authorList>
            <person name="Saito A."/>
            <person name="Dohra H."/>
            <person name="Hamada M."/>
            <person name="Moriuchi R."/>
            <person name="Kotsuchibashi Y."/>
            <person name="Mori K."/>
        </authorList>
    </citation>
    <scope>NUCLEOTIDE SEQUENCE [LARGE SCALE GENOMIC DNA]</scope>
    <source>
        <strain evidence="7 8">5-21a</strain>
    </source>
</reference>
<dbReference type="InterPro" id="IPR003594">
    <property type="entry name" value="HATPase_dom"/>
</dbReference>
<evidence type="ECO:0000313" key="7">
    <source>
        <dbReference type="EMBL" id="BDU14831.1"/>
    </source>
</evidence>
<keyword evidence="4" id="KW-0472">Membrane</keyword>
<evidence type="ECO:0000256" key="4">
    <source>
        <dbReference type="SAM" id="Phobius"/>
    </source>
</evidence>
<feature type="transmembrane region" description="Helical" evidence="4">
    <location>
        <begin position="12"/>
        <end position="29"/>
    </location>
</feature>
<feature type="transmembrane region" description="Helical" evidence="4">
    <location>
        <begin position="35"/>
        <end position="52"/>
    </location>
</feature>
<dbReference type="InterPro" id="IPR050482">
    <property type="entry name" value="Sensor_HK_TwoCompSys"/>
</dbReference>
<evidence type="ECO:0000259" key="5">
    <source>
        <dbReference type="Pfam" id="PF02518"/>
    </source>
</evidence>
<feature type="domain" description="Signal transduction histidine kinase subgroup 3 dimerisation and phosphoacceptor" evidence="6">
    <location>
        <begin position="182"/>
        <end position="244"/>
    </location>
</feature>
<protein>
    <submittedName>
        <fullName evidence="7">Histidine kinase</fullName>
    </submittedName>
</protein>
<keyword evidence="2 7" id="KW-0418">Kinase</keyword>
<proteinExistence type="predicted"/>
<dbReference type="Proteomes" id="UP001317822">
    <property type="component" value="Chromosome"/>
</dbReference>
<evidence type="ECO:0000256" key="1">
    <source>
        <dbReference type="ARBA" id="ARBA00022679"/>
    </source>
</evidence>
<name>A0ABM8D8H4_9GAMM</name>
<dbReference type="GO" id="GO:0016301">
    <property type="term" value="F:kinase activity"/>
    <property type="evidence" value="ECO:0007669"/>
    <property type="project" value="UniProtKB-KW"/>
</dbReference>
<keyword evidence="3" id="KW-0902">Two-component regulatory system</keyword>
<sequence>MDERMRSLLQPLNLAGLFTLVAVGMAFRWMPAYLLPWAIALLALYAVLMLAVDFLPRVGWFRPVQLTLMPLIALTLVWIDPKPSVAPVLLVVWTAVMAAAMPLRITAMAVIAADIAFWFVLRDDGHSAPLTVVFIHAGFQLFAALCAWYAVSAERARDQLARVNADLLATRALLADSARDNERLRVARELHDVAGHKLTAMTLNLRALAADPAFAARPEIAIAQQLSTELLSDIRGIVQAMRDDRGLDLGTALRALAAPMPRPSLRLRIAESVRVTDPATAEAVLRLVQEALTNSARHADADIVQVSLDCEGDRLRIRVEDDGQLRGAIREGNGLSGMRERVAAAGGNLAFGRSERGSLRIDASLPA</sequence>
<keyword evidence="4" id="KW-0812">Transmembrane</keyword>
<dbReference type="Pfam" id="PF07730">
    <property type="entry name" value="HisKA_3"/>
    <property type="match status" value="1"/>
</dbReference>
<dbReference type="InterPro" id="IPR036890">
    <property type="entry name" value="HATPase_C_sf"/>
</dbReference>
<evidence type="ECO:0000259" key="6">
    <source>
        <dbReference type="Pfam" id="PF07730"/>
    </source>
</evidence>
<feature type="transmembrane region" description="Helical" evidence="4">
    <location>
        <begin position="59"/>
        <end position="79"/>
    </location>
</feature>
<dbReference type="PANTHER" id="PTHR24421:SF59">
    <property type="entry name" value="OXYGEN SENSOR HISTIDINE KINASE NREB"/>
    <property type="match status" value="1"/>
</dbReference>
<dbReference type="InterPro" id="IPR011712">
    <property type="entry name" value="Sig_transdc_His_kin_sub3_dim/P"/>
</dbReference>
<dbReference type="Pfam" id="PF02518">
    <property type="entry name" value="HATPase_c"/>
    <property type="match status" value="1"/>
</dbReference>
<evidence type="ECO:0000256" key="3">
    <source>
        <dbReference type="ARBA" id="ARBA00023012"/>
    </source>
</evidence>
<evidence type="ECO:0000313" key="8">
    <source>
        <dbReference type="Proteomes" id="UP001317822"/>
    </source>
</evidence>
<dbReference type="Gene3D" id="1.20.5.1930">
    <property type="match status" value="1"/>
</dbReference>
<feature type="domain" description="Histidine kinase/HSP90-like ATPase" evidence="5">
    <location>
        <begin position="282"/>
        <end position="357"/>
    </location>
</feature>
<dbReference type="CDD" id="cd16917">
    <property type="entry name" value="HATPase_UhpB-NarQ-NarX-like"/>
    <property type="match status" value="1"/>
</dbReference>